<dbReference type="SUPFAM" id="SSF52972">
    <property type="entry name" value="ITPase-like"/>
    <property type="match status" value="1"/>
</dbReference>
<dbReference type="GO" id="GO:0005737">
    <property type="term" value="C:cytoplasm"/>
    <property type="evidence" value="ECO:0007669"/>
    <property type="project" value="TreeGrafter"/>
</dbReference>
<dbReference type="EMBL" id="MHOL01000002">
    <property type="protein sequence ID" value="OGZ63377.1"/>
    <property type="molecule type" value="Genomic_DNA"/>
</dbReference>
<dbReference type="PANTHER" id="PTHR11067">
    <property type="entry name" value="INOSINE TRIPHOSPHATE PYROPHOSPHATASE/HAM1 PROTEIN"/>
    <property type="match status" value="1"/>
</dbReference>
<dbReference type="AlphaFoldDB" id="A0A1G2HLL5"/>
<dbReference type="InterPro" id="IPR029001">
    <property type="entry name" value="ITPase-like_fam"/>
</dbReference>
<organism evidence="3 4">
    <name type="scientific">Candidatus Staskawiczbacteria bacterium RIFCSPHIGHO2_01_FULL_34_27</name>
    <dbReference type="NCBI Taxonomy" id="1802199"/>
    <lineage>
        <taxon>Bacteria</taxon>
        <taxon>Candidatus Staskawicziibacteriota</taxon>
    </lineage>
</organism>
<dbReference type="GO" id="GO:0009143">
    <property type="term" value="P:nucleoside triphosphate catabolic process"/>
    <property type="evidence" value="ECO:0007669"/>
    <property type="project" value="InterPro"/>
</dbReference>
<dbReference type="PANTHER" id="PTHR11067:SF9">
    <property type="entry name" value="INOSINE TRIPHOSPHATE PYROPHOSPHATASE"/>
    <property type="match status" value="1"/>
</dbReference>
<dbReference type="Gene3D" id="3.90.950.10">
    <property type="match status" value="1"/>
</dbReference>
<accession>A0A1G2HLL5</accession>
<dbReference type="Pfam" id="PF01725">
    <property type="entry name" value="Ham1p_like"/>
    <property type="match status" value="1"/>
</dbReference>
<evidence type="ECO:0000313" key="4">
    <source>
        <dbReference type="Proteomes" id="UP000178991"/>
    </source>
</evidence>
<sequence>MKIYLATTNKKKMLTAQKALSKYNIDLEMLELDYEVPEIQSFSVEEIAKFSAKFVANKEHKPVFVTDAAFFIESLNGFPGPFMKQINHYLSSQDILNLLKDKTNRKFKLIECLAFCQPHQESVTFSSTMHGTMTEKAEGEGLSIDRIMIWDGLQKVEALYSDDEMVEYFQKHLDSYQQFGKYLDHLK</sequence>
<proteinExistence type="inferred from homology"/>
<evidence type="ECO:0008006" key="5">
    <source>
        <dbReference type="Google" id="ProtNLM"/>
    </source>
</evidence>
<protein>
    <recommendedName>
        <fullName evidence="5">Non-canonical purine NTP pyrophosphatase</fullName>
    </recommendedName>
</protein>
<name>A0A1G2HLL5_9BACT</name>
<reference evidence="3 4" key="1">
    <citation type="journal article" date="2016" name="Nat. Commun.">
        <title>Thousands of microbial genomes shed light on interconnected biogeochemical processes in an aquifer system.</title>
        <authorList>
            <person name="Anantharaman K."/>
            <person name="Brown C.T."/>
            <person name="Hug L.A."/>
            <person name="Sharon I."/>
            <person name="Castelle C.J."/>
            <person name="Probst A.J."/>
            <person name="Thomas B.C."/>
            <person name="Singh A."/>
            <person name="Wilkins M.J."/>
            <person name="Karaoz U."/>
            <person name="Brodie E.L."/>
            <person name="Williams K.H."/>
            <person name="Hubbard S.S."/>
            <person name="Banfield J.F."/>
        </authorList>
    </citation>
    <scope>NUCLEOTIDE SEQUENCE [LARGE SCALE GENOMIC DNA]</scope>
</reference>
<dbReference type="Proteomes" id="UP000178991">
    <property type="component" value="Unassembled WGS sequence"/>
</dbReference>
<dbReference type="InterPro" id="IPR002637">
    <property type="entry name" value="RdgB/HAM1"/>
</dbReference>
<comment type="similarity">
    <text evidence="1">Belongs to the HAM1 NTPase family.</text>
</comment>
<evidence type="ECO:0000256" key="2">
    <source>
        <dbReference type="ARBA" id="ARBA00022801"/>
    </source>
</evidence>
<dbReference type="GO" id="GO:0047429">
    <property type="term" value="F:nucleoside triphosphate diphosphatase activity"/>
    <property type="evidence" value="ECO:0007669"/>
    <property type="project" value="InterPro"/>
</dbReference>
<comment type="caution">
    <text evidence="3">The sequence shown here is derived from an EMBL/GenBank/DDBJ whole genome shotgun (WGS) entry which is preliminary data.</text>
</comment>
<evidence type="ECO:0000256" key="1">
    <source>
        <dbReference type="ARBA" id="ARBA00008023"/>
    </source>
</evidence>
<gene>
    <name evidence="3" type="ORF">A2639_01770</name>
</gene>
<evidence type="ECO:0000313" key="3">
    <source>
        <dbReference type="EMBL" id="OGZ63377.1"/>
    </source>
</evidence>
<keyword evidence="2" id="KW-0378">Hydrolase</keyword>